<comment type="cofactor">
    <cofactor evidence="1">
        <name>(6R)-5,10-methylene-5,6,7,8-tetrahydrofolate</name>
        <dbReference type="ChEBI" id="CHEBI:15636"/>
    </cofactor>
</comment>
<dbReference type="InterPro" id="IPR018394">
    <property type="entry name" value="DNA_photolyase_1_CS_C"/>
</dbReference>
<dbReference type="GO" id="GO:0032922">
    <property type="term" value="P:circadian regulation of gene expression"/>
    <property type="evidence" value="ECO:0007669"/>
    <property type="project" value="TreeGrafter"/>
</dbReference>
<dbReference type="SUPFAM" id="SSF48173">
    <property type="entry name" value="Cryptochrome/photolyase FAD-binding domain"/>
    <property type="match status" value="1"/>
</dbReference>
<evidence type="ECO:0000313" key="9">
    <source>
        <dbReference type="EMBL" id="TPX58310.1"/>
    </source>
</evidence>
<feature type="binding site" evidence="6">
    <location>
        <position position="407"/>
    </location>
    <ligand>
        <name>FAD</name>
        <dbReference type="ChEBI" id="CHEBI:57692"/>
    </ligand>
</feature>
<gene>
    <name evidence="9" type="ORF">PhCBS80983_g03219</name>
</gene>
<evidence type="ECO:0000256" key="1">
    <source>
        <dbReference type="ARBA" id="ARBA00001932"/>
    </source>
</evidence>
<feature type="site" description="Electron transfer via tryptophanyl radical" evidence="7">
    <location>
        <position position="442"/>
    </location>
</feature>
<dbReference type="STRING" id="109895.A0A507E5G2"/>
<dbReference type="Proteomes" id="UP000318582">
    <property type="component" value="Unassembled WGS sequence"/>
</dbReference>
<dbReference type="PANTHER" id="PTHR11455">
    <property type="entry name" value="CRYPTOCHROME"/>
    <property type="match status" value="1"/>
</dbReference>
<keyword evidence="3 6" id="KW-0285">Flavoprotein</keyword>
<dbReference type="GO" id="GO:0003677">
    <property type="term" value="F:DNA binding"/>
    <property type="evidence" value="ECO:0007669"/>
    <property type="project" value="TreeGrafter"/>
</dbReference>
<reference evidence="9 10" key="1">
    <citation type="journal article" date="2019" name="Sci. Rep.">
        <title>Comparative genomics of chytrid fungi reveal insights into the obligate biotrophic and pathogenic lifestyle of Synchytrium endobioticum.</title>
        <authorList>
            <person name="van de Vossenberg B.T.L.H."/>
            <person name="Warris S."/>
            <person name="Nguyen H.D.T."/>
            <person name="van Gent-Pelzer M.P.E."/>
            <person name="Joly D.L."/>
            <person name="van de Geest H.C."/>
            <person name="Bonants P.J.M."/>
            <person name="Smith D.S."/>
            <person name="Levesque C.A."/>
            <person name="van der Lee T.A.J."/>
        </authorList>
    </citation>
    <scope>NUCLEOTIDE SEQUENCE [LARGE SCALE GENOMIC DNA]</scope>
    <source>
        <strain evidence="9 10">CBS 809.83</strain>
    </source>
</reference>
<feature type="domain" description="Photolyase/cryptochrome alpha/beta" evidence="8">
    <location>
        <begin position="73"/>
        <end position="246"/>
    </location>
</feature>
<dbReference type="Gene3D" id="1.25.40.80">
    <property type="match status" value="1"/>
</dbReference>
<feature type="site" description="Electron transfer via tryptophanyl radical" evidence="7">
    <location>
        <position position="495"/>
    </location>
</feature>
<organism evidence="9 10">
    <name type="scientific">Powellomyces hirtus</name>
    <dbReference type="NCBI Taxonomy" id="109895"/>
    <lineage>
        <taxon>Eukaryota</taxon>
        <taxon>Fungi</taxon>
        <taxon>Fungi incertae sedis</taxon>
        <taxon>Chytridiomycota</taxon>
        <taxon>Chytridiomycota incertae sedis</taxon>
        <taxon>Chytridiomycetes</taxon>
        <taxon>Spizellomycetales</taxon>
        <taxon>Powellomycetaceae</taxon>
        <taxon>Powellomyces</taxon>
    </lineage>
</organism>
<evidence type="ECO:0000256" key="7">
    <source>
        <dbReference type="PIRSR" id="PIRSR602081-2"/>
    </source>
</evidence>
<sequence length="608" mass="67855">MPLQKRKAELAICETAGGEEVVKKVRADMRGGAEAGGREEQAVEEPVGLSHAAADALSAATSATVEEPTMPQPTCLVWFKSDLRVRDNPALYAATTFEPGTANINSGMKQIRVGGSATTAAASASNLPVIALFLINVAEWALHDMAPLRADFILRNLECLKHELAQLHIPLIVRVVEPDDAANHIEDRHHPVAAPTAVLEVARRVHARHVFFNREFEVDETRRDKATQHMLEADGRTVHTFQDQCVMDPGSVRTKEGKVYKVYSMFRTTWITHVVRDRMWDKLTPDPRPNPKGACGAGSAVAAYLARWSEVPTQLAGDVLRVDPAQAILARTHFPAGEAEAHARLATFLADRSPMYTTHRDLVAQAGTSSLSPYLSSGILTTRQALHAAMRANNGRIEGGSAGLAKWISELVWREFYRHILVAFPHVCKHQPFKPEYKNVPWLNDPLAFDAWTRGRTGYPIVDAGMRQLNTLGWMHNRCRMITAMFLTKHLLHDWRRGEHYFMQHLIDGDFANNNGGWQWSASSGVDPQPYFRIFNPLLQSQKCDPDGTYIRHWVPELTHLHGKALHNPHAELPAAEFARLGYPTPIVDHKFARQRCLKAFKTALGKM</sequence>
<evidence type="ECO:0000256" key="5">
    <source>
        <dbReference type="ARBA" id="ARBA00022991"/>
    </source>
</evidence>
<evidence type="ECO:0000256" key="4">
    <source>
        <dbReference type="ARBA" id="ARBA00022827"/>
    </source>
</evidence>
<feature type="binding site" evidence="6">
    <location>
        <begin position="508"/>
        <end position="510"/>
    </location>
    <ligand>
        <name>FAD</name>
        <dbReference type="ChEBI" id="CHEBI:57692"/>
    </ligand>
</feature>
<comment type="cofactor">
    <cofactor evidence="6">
        <name>FAD</name>
        <dbReference type="ChEBI" id="CHEBI:57692"/>
    </cofactor>
    <text evidence="6">Binds 1 FAD per subunit.</text>
</comment>
<dbReference type="GO" id="GO:0003904">
    <property type="term" value="F:deoxyribodipyrimidine photo-lyase activity"/>
    <property type="evidence" value="ECO:0007669"/>
    <property type="project" value="TreeGrafter"/>
</dbReference>
<dbReference type="InterPro" id="IPR014729">
    <property type="entry name" value="Rossmann-like_a/b/a_fold"/>
</dbReference>
<keyword evidence="4 6" id="KW-0274">FAD</keyword>
<dbReference type="GO" id="GO:0005634">
    <property type="term" value="C:nucleus"/>
    <property type="evidence" value="ECO:0007669"/>
    <property type="project" value="TreeGrafter"/>
</dbReference>
<dbReference type="InterPro" id="IPR005101">
    <property type="entry name" value="Cryptochr/Photolyase_FAD-bd"/>
</dbReference>
<comment type="caution">
    <text evidence="9">The sequence shown here is derived from an EMBL/GenBank/DDBJ whole genome shotgun (WGS) entry which is preliminary data.</text>
</comment>
<dbReference type="InterPro" id="IPR006050">
    <property type="entry name" value="DNA_photolyase_N"/>
</dbReference>
<dbReference type="InterPro" id="IPR036134">
    <property type="entry name" value="Crypto/Photolyase_FAD-like_sf"/>
</dbReference>
<dbReference type="GO" id="GO:0043153">
    <property type="term" value="P:entrainment of circadian clock by photoperiod"/>
    <property type="evidence" value="ECO:0007669"/>
    <property type="project" value="TreeGrafter"/>
</dbReference>
<evidence type="ECO:0000256" key="3">
    <source>
        <dbReference type="ARBA" id="ARBA00022630"/>
    </source>
</evidence>
<dbReference type="SUPFAM" id="SSF52425">
    <property type="entry name" value="Cryptochrome/photolyase, N-terminal domain"/>
    <property type="match status" value="1"/>
</dbReference>
<feature type="site" description="Electron transfer via tryptophanyl radical" evidence="7">
    <location>
        <position position="518"/>
    </location>
</feature>
<dbReference type="GO" id="GO:0005737">
    <property type="term" value="C:cytoplasm"/>
    <property type="evidence" value="ECO:0007669"/>
    <property type="project" value="TreeGrafter"/>
</dbReference>
<protein>
    <recommendedName>
        <fullName evidence="8">Photolyase/cryptochrome alpha/beta domain-containing protein</fullName>
    </recommendedName>
</protein>
<dbReference type="PANTHER" id="PTHR11455:SF18">
    <property type="entry name" value="SI:CH1073-390K14.1"/>
    <property type="match status" value="1"/>
</dbReference>
<dbReference type="PROSITE" id="PS00394">
    <property type="entry name" value="DNA_PHOTOLYASES_1_1"/>
    <property type="match status" value="1"/>
</dbReference>
<dbReference type="AlphaFoldDB" id="A0A507E5G2"/>
<name>A0A507E5G2_9FUNG</name>
<feature type="binding site" evidence="6">
    <location>
        <begin position="410"/>
        <end position="417"/>
    </location>
    <ligand>
        <name>FAD</name>
        <dbReference type="ChEBI" id="CHEBI:57692"/>
    </ligand>
</feature>
<dbReference type="GO" id="GO:0006139">
    <property type="term" value="P:nucleobase-containing compound metabolic process"/>
    <property type="evidence" value="ECO:0007669"/>
    <property type="project" value="UniProtKB-ARBA"/>
</dbReference>
<dbReference type="Gene3D" id="3.40.50.620">
    <property type="entry name" value="HUPs"/>
    <property type="match status" value="1"/>
</dbReference>
<dbReference type="InterPro" id="IPR036155">
    <property type="entry name" value="Crypto/Photolyase_N_sf"/>
</dbReference>
<dbReference type="GO" id="GO:0071949">
    <property type="term" value="F:FAD binding"/>
    <property type="evidence" value="ECO:0007669"/>
    <property type="project" value="TreeGrafter"/>
</dbReference>
<proteinExistence type="inferred from homology"/>
<dbReference type="Gene3D" id="1.10.579.10">
    <property type="entry name" value="DNA Cyclobutane Dipyrimidine Photolyase, subunit A, domain 3"/>
    <property type="match status" value="1"/>
</dbReference>
<evidence type="ECO:0000256" key="6">
    <source>
        <dbReference type="PIRSR" id="PIRSR602081-1"/>
    </source>
</evidence>
<dbReference type="InterPro" id="IPR002081">
    <property type="entry name" value="Cryptochrome/DNA_photolyase_1"/>
</dbReference>
<dbReference type="PROSITE" id="PS51645">
    <property type="entry name" value="PHR_CRY_ALPHA_BETA"/>
    <property type="match status" value="1"/>
</dbReference>
<keyword evidence="5" id="KW-0157">Chromophore</keyword>
<dbReference type="GO" id="GO:0006950">
    <property type="term" value="P:response to stress"/>
    <property type="evidence" value="ECO:0007669"/>
    <property type="project" value="UniProtKB-ARBA"/>
</dbReference>
<accession>A0A507E5G2</accession>
<dbReference type="Pfam" id="PF00875">
    <property type="entry name" value="DNA_photolyase"/>
    <property type="match status" value="1"/>
</dbReference>
<feature type="binding site" evidence="6">
    <location>
        <position position="356"/>
    </location>
    <ligand>
        <name>FAD</name>
        <dbReference type="ChEBI" id="CHEBI:57692"/>
    </ligand>
</feature>
<evidence type="ECO:0000256" key="2">
    <source>
        <dbReference type="ARBA" id="ARBA00005862"/>
    </source>
</evidence>
<comment type="similarity">
    <text evidence="2">Belongs to the DNA photolyase class-1 family.</text>
</comment>
<dbReference type="EMBL" id="QEAQ01000038">
    <property type="protein sequence ID" value="TPX58310.1"/>
    <property type="molecule type" value="Genomic_DNA"/>
</dbReference>
<evidence type="ECO:0000259" key="8">
    <source>
        <dbReference type="PROSITE" id="PS51645"/>
    </source>
</evidence>
<evidence type="ECO:0000313" key="10">
    <source>
        <dbReference type="Proteomes" id="UP000318582"/>
    </source>
</evidence>
<dbReference type="FunFam" id="1.10.579.10:FF:000003">
    <property type="entry name" value="Deoxyribodipyrimidine photo-lyase"/>
    <property type="match status" value="1"/>
</dbReference>
<dbReference type="Pfam" id="PF03441">
    <property type="entry name" value="FAD_binding_7"/>
    <property type="match status" value="1"/>
</dbReference>
<dbReference type="PRINTS" id="PR00147">
    <property type="entry name" value="DNAPHOTLYASE"/>
</dbReference>
<keyword evidence="10" id="KW-1185">Reference proteome</keyword>
<feature type="binding site" evidence="6">
    <location>
        <begin position="368"/>
        <end position="372"/>
    </location>
    <ligand>
        <name>FAD</name>
        <dbReference type="ChEBI" id="CHEBI:57692"/>
    </ligand>
</feature>